<comment type="caution">
    <text evidence="1">The sequence shown here is derived from an EMBL/GenBank/DDBJ whole genome shotgun (WGS) entry which is preliminary data.</text>
</comment>
<dbReference type="Proteomes" id="UP001062846">
    <property type="component" value="Chromosome 11"/>
</dbReference>
<evidence type="ECO:0000313" key="1">
    <source>
        <dbReference type="EMBL" id="KAI8533280.1"/>
    </source>
</evidence>
<keyword evidence="2" id="KW-1185">Reference proteome</keyword>
<name>A0ACC0LXB7_RHOML</name>
<reference evidence="1" key="1">
    <citation type="submission" date="2022-02" db="EMBL/GenBank/DDBJ databases">
        <title>Plant Genome Project.</title>
        <authorList>
            <person name="Zhang R.-G."/>
        </authorList>
    </citation>
    <scope>NUCLEOTIDE SEQUENCE</scope>
    <source>
        <strain evidence="1">AT1</strain>
    </source>
</reference>
<sequence length="284" mass="31486">MAIVMALLSGFAGVYTEAIIKKRPSRNINVQNFWLYVFGMGFNAIAILIQDFDAVMNKGFFHGYSLITTVMIINHALRPSEIILHKVETMAVYADMLLSPCKLICLSMVMKYADNIVKVRIFNILVWCSTHPEISQLGHLDAAALASCGAVHMGRVEGKAEESNFVLHGCRMVDTSLEGFMDFVDSVGFFSFYLLLFGVLGTPLNLTGVFYFSGNAADCCCFCVSIWVSSLAPLFPWLHRCVRFDISTLHREDAKIVMTCIGSRPNCVVNGGANILSVVLRFSY</sequence>
<organism evidence="1 2">
    <name type="scientific">Rhododendron molle</name>
    <name type="common">Chinese azalea</name>
    <name type="synonym">Azalea mollis</name>
    <dbReference type="NCBI Taxonomy" id="49168"/>
    <lineage>
        <taxon>Eukaryota</taxon>
        <taxon>Viridiplantae</taxon>
        <taxon>Streptophyta</taxon>
        <taxon>Embryophyta</taxon>
        <taxon>Tracheophyta</taxon>
        <taxon>Spermatophyta</taxon>
        <taxon>Magnoliopsida</taxon>
        <taxon>eudicotyledons</taxon>
        <taxon>Gunneridae</taxon>
        <taxon>Pentapetalae</taxon>
        <taxon>asterids</taxon>
        <taxon>Ericales</taxon>
        <taxon>Ericaceae</taxon>
        <taxon>Ericoideae</taxon>
        <taxon>Rhodoreae</taxon>
        <taxon>Rhododendron</taxon>
    </lineage>
</organism>
<accession>A0ACC0LXB7</accession>
<gene>
    <name evidence="1" type="ORF">RHMOL_Rhmol11G0285500</name>
</gene>
<dbReference type="EMBL" id="CM046398">
    <property type="protein sequence ID" value="KAI8533280.1"/>
    <property type="molecule type" value="Genomic_DNA"/>
</dbReference>
<protein>
    <submittedName>
        <fullName evidence="1">Uncharacterized protein</fullName>
    </submittedName>
</protein>
<proteinExistence type="predicted"/>
<evidence type="ECO:0000313" key="2">
    <source>
        <dbReference type="Proteomes" id="UP001062846"/>
    </source>
</evidence>